<accession>A0A7C4RQP4</accession>
<evidence type="ECO:0000313" key="4">
    <source>
        <dbReference type="EMBL" id="HGU31536.1"/>
    </source>
</evidence>
<organism evidence="4">
    <name type="scientific">Desulfatirhabdium butyrativorans</name>
    <dbReference type="NCBI Taxonomy" id="340467"/>
    <lineage>
        <taxon>Bacteria</taxon>
        <taxon>Pseudomonadati</taxon>
        <taxon>Thermodesulfobacteriota</taxon>
        <taxon>Desulfobacteria</taxon>
        <taxon>Desulfobacterales</taxon>
        <taxon>Desulfatirhabdiaceae</taxon>
        <taxon>Desulfatirhabdium</taxon>
    </lineage>
</organism>
<comment type="caution">
    <text evidence="4">The sequence shown here is derived from an EMBL/GenBank/DDBJ whole genome shotgun (WGS) entry which is preliminary data.</text>
</comment>
<feature type="domain" description="CRISPR type III-associated protein" evidence="3">
    <location>
        <begin position="62"/>
        <end position="536"/>
    </location>
</feature>
<feature type="region of interest" description="Disordered" evidence="2">
    <location>
        <begin position="633"/>
        <end position="694"/>
    </location>
</feature>
<dbReference type="GO" id="GO:0051607">
    <property type="term" value="P:defense response to virus"/>
    <property type="evidence" value="ECO:0007669"/>
    <property type="project" value="UniProtKB-KW"/>
</dbReference>
<dbReference type="InterPro" id="IPR023825">
    <property type="entry name" value="CRISPR-assoc_RAMP_BGP1436"/>
</dbReference>
<evidence type="ECO:0000256" key="1">
    <source>
        <dbReference type="ARBA" id="ARBA00023118"/>
    </source>
</evidence>
<keyword evidence="1" id="KW-0051">Antiviral defense</keyword>
<evidence type="ECO:0000259" key="3">
    <source>
        <dbReference type="Pfam" id="PF03787"/>
    </source>
</evidence>
<dbReference type="AlphaFoldDB" id="A0A7C4RQP4"/>
<gene>
    <name evidence="4" type="ORF">ENS29_01610</name>
</gene>
<dbReference type="NCBIfam" id="TIGR03986">
    <property type="entry name" value="TIGR03986 family CRISPR-associated RAMP protein"/>
    <property type="match status" value="1"/>
</dbReference>
<proteinExistence type="predicted"/>
<protein>
    <submittedName>
        <fullName evidence="4">TIGR03986 family CRISPR-associated RAMP protein</fullName>
    </submittedName>
</protein>
<evidence type="ECO:0000256" key="2">
    <source>
        <dbReference type="SAM" id="MobiDB-lite"/>
    </source>
</evidence>
<dbReference type="CDD" id="cd09726">
    <property type="entry name" value="RAMP_I_III"/>
    <property type="match status" value="1"/>
</dbReference>
<dbReference type="EMBL" id="DSUH01000038">
    <property type="protein sequence ID" value="HGU31536.1"/>
    <property type="molecule type" value="Genomic_DNA"/>
</dbReference>
<dbReference type="InterPro" id="IPR005537">
    <property type="entry name" value="RAMP_III_fam"/>
</dbReference>
<name>A0A7C4RQP4_9BACT</name>
<sequence>MIRHVNPTDSKSTAKAPYNFVPLPNSIFVVQDGININGTKLTPWKMHDRFVPGTRSGWIDLTIETLTPLFIRGPVINKDGKWDCRDARFRFEPFTSIDGRPMIPGSSLRGMIRTVVEILSFSKIKPVTDEKPFFRTVAADRIGVAYRNRLIRGNEKPFGGYIRKDGNHWMIVPAAEVLRIHRDELNKRKLNVPSKPNPGYFPDWKGQHKTCWFRRDPKKNSKAVEISLSHTNNWERGTLVLTGSAPKKKYDFIFVGEETGKSIPIPEVMWRRFHDEDQLTHWQEKAFPKDIPVKGCRKAKGHLREGEPVFFLCDNAAQTEDNPKGLVFFGRAQMFRFPYDLSPRDLVPDQVKNAGLDMAGAIFGVVGVVGKKEELAIKGRIFFEDALSNVGGPEWFEEIIVPQILASPKVTCFQHYLTQDGTKGQKELTTYLNGDHTTIRGHKLYWHRWDDDKGLEAIKEFNRHNELLDDLQSANSKDTQHTVIRPVKQGVVFNGKIRFENLTDIELGALLSSLRLQEGCNHKLGMGKPLGLGSIKVDWKLHHVDRADRYNCWERSGVTANDGGEFIKVFEKAMIEHARNTGEKIDESVSGLKKISRLQALFHLLKWTGKPKFSETAYMTLEKFRSRPVLPTPHKVVGHNEPAWSVDSPRPAQNETTSNRTESTKPAIAKAPIPPPSSAAKPVEKGQTRHGQLKHSGDRWIALFEGDIREAVIINQNKIPHEVSEGCIAEFFITEQSKKAGIKARFEKLL</sequence>
<reference evidence="4" key="1">
    <citation type="journal article" date="2020" name="mSystems">
        <title>Genome- and Community-Level Interaction Insights into Carbon Utilization and Element Cycling Functions of Hydrothermarchaeota in Hydrothermal Sediment.</title>
        <authorList>
            <person name="Zhou Z."/>
            <person name="Liu Y."/>
            <person name="Xu W."/>
            <person name="Pan J."/>
            <person name="Luo Z.H."/>
            <person name="Li M."/>
        </authorList>
    </citation>
    <scope>NUCLEOTIDE SEQUENCE [LARGE SCALE GENOMIC DNA]</scope>
    <source>
        <strain evidence="4">SpSt-477</strain>
    </source>
</reference>
<dbReference type="Pfam" id="PF03787">
    <property type="entry name" value="RAMPs"/>
    <property type="match status" value="1"/>
</dbReference>
<feature type="compositionally biased region" description="Polar residues" evidence="2">
    <location>
        <begin position="651"/>
        <end position="661"/>
    </location>
</feature>